<dbReference type="InterPro" id="IPR007061">
    <property type="entry name" value="MST-like"/>
</dbReference>
<dbReference type="InterPro" id="IPR034660">
    <property type="entry name" value="DinB/YfiT-like"/>
</dbReference>
<dbReference type="EMBL" id="CP021965">
    <property type="protein sequence ID" value="AWV35888.1"/>
    <property type="molecule type" value="Genomic_DNA"/>
</dbReference>
<proteinExistence type="predicted"/>
<dbReference type="Pfam" id="PF04978">
    <property type="entry name" value="MST"/>
    <property type="match status" value="1"/>
</dbReference>
<accession>A0AAD0KR54</accession>
<gene>
    <name evidence="1" type="ORF">CD191_26550</name>
</gene>
<evidence type="ECO:0000313" key="1">
    <source>
        <dbReference type="EMBL" id="AWV35888.1"/>
    </source>
</evidence>
<dbReference type="Gene3D" id="1.20.120.450">
    <property type="entry name" value="dinb family like domain"/>
    <property type="match status" value="1"/>
</dbReference>
<dbReference type="Proteomes" id="UP000249163">
    <property type="component" value="Chromosome"/>
</dbReference>
<name>A0AAD0KR54_9BACL</name>
<organism evidence="1 2">
    <name type="scientific">Paenibacillus odorifer</name>
    <dbReference type="NCBI Taxonomy" id="189426"/>
    <lineage>
        <taxon>Bacteria</taxon>
        <taxon>Bacillati</taxon>
        <taxon>Bacillota</taxon>
        <taxon>Bacilli</taxon>
        <taxon>Bacillales</taxon>
        <taxon>Paenibacillaceae</taxon>
        <taxon>Paenibacillus</taxon>
    </lineage>
</organism>
<evidence type="ECO:0000313" key="2">
    <source>
        <dbReference type="Proteomes" id="UP000249163"/>
    </source>
</evidence>
<reference evidence="1 2" key="1">
    <citation type="submission" date="2017-06" db="EMBL/GenBank/DDBJ databases">
        <title>Complete genome sequence of Paenibacillus odorifer CBA7130.</title>
        <authorList>
            <person name="Nam Y.-D."/>
            <person name="Kang J."/>
            <person name="Chung W.-H."/>
        </authorList>
    </citation>
    <scope>NUCLEOTIDE SEQUENCE [LARGE SCALE GENOMIC DNA]</scope>
    <source>
        <strain evidence="1 2">CBA7130</strain>
    </source>
</reference>
<sequence length="175" mass="20631">MIDMNQIFLITDIPGYSPQISRLLSMMNYARYTTLEAVKGLSVEQLDYLLDPQSNSIGALLLHYAAVEFAYQVATFEQRDLSEEELTRWGPALNLGDEGRANIKGNDLSYYLDRLNEVRQKTYELFATVDDNWLYTEEEFWHNKPANYYFMWFHVFEDEINHRGQIRLIRKRALA</sequence>
<protein>
    <submittedName>
        <fullName evidence="1">Integrase</fullName>
    </submittedName>
</protein>
<dbReference type="SUPFAM" id="SSF109854">
    <property type="entry name" value="DinB/YfiT-like putative metalloenzymes"/>
    <property type="match status" value="1"/>
</dbReference>
<dbReference type="AlphaFoldDB" id="A0AAD0KR54"/>